<proteinExistence type="inferred from homology"/>
<dbReference type="SUPFAM" id="SSF74788">
    <property type="entry name" value="Cullin repeat-like"/>
    <property type="match status" value="1"/>
</dbReference>
<dbReference type="EMBL" id="AZBU02000004">
    <property type="protein sequence ID" value="TKR79928.1"/>
    <property type="molecule type" value="Genomic_DNA"/>
</dbReference>
<reference evidence="4 5" key="1">
    <citation type="journal article" date="2015" name="Genome Biol.">
        <title>Comparative genomics of Steinernema reveals deeply conserved gene regulatory networks.</title>
        <authorList>
            <person name="Dillman A.R."/>
            <person name="Macchietto M."/>
            <person name="Porter C.F."/>
            <person name="Rogers A."/>
            <person name="Williams B."/>
            <person name="Antoshechkin I."/>
            <person name="Lee M.M."/>
            <person name="Goodwin Z."/>
            <person name="Lu X."/>
            <person name="Lewis E.E."/>
            <person name="Goodrich-Blair H."/>
            <person name="Stock S.P."/>
            <person name="Adams B.J."/>
            <person name="Sternberg P.W."/>
            <person name="Mortazavi A."/>
        </authorList>
    </citation>
    <scope>NUCLEOTIDE SEQUENCE [LARGE SCALE GENOMIC DNA]</scope>
    <source>
        <strain evidence="4 5">ALL</strain>
    </source>
</reference>
<dbReference type="PANTHER" id="PTHR11932">
    <property type="entry name" value="CULLIN"/>
    <property type="match status" value="1"/>
</dbReference>
<dbReference type="GO" id="GO:0031625">
    <property type="term" value="F:ubiquitin protein ligase binding"/>
    <property type="evidence" value="ECO:0007669"/>
    <property type="project" value="InterPro"/>
</dbReference>
<comment type="caution">
    <text evidence="4">The sequence shown here is derived from an EMBL/GenBank/DDBJ whole genome shotgun (WGS) entry which is preliminary data.</text>
</comment>
<evidence type="ECO:0000259" key="3">
    <source>
        <dbReference type="Pfam" id="PF00888"/>
    </source>
</evidence>
<dbReference type="Proteomes" id="UP000298663">
    <property type="component" value="Unassembled WGS sequence"/>
</dbReference>
<dbReference type="GO" id="GO:0006511">
    <property type="term" value="P:ubiquitin-dependent protein catabolic process"/>
    <property type="evidence" value="ECO:0007669"/>
    <property type="project" value="InterPro"/>
</dbReference>
<dbReference type="Pfam" id="PF00888">
    <property type="entry name" value="Cullin"/>
    <property type="match status" value="1"/>
</dbReference>
<dbReference type="Gene3D" id="1.20.1310.10">
    <property type="entry name" value="Cullin Repeats"/>
    <property type="match status" value="1"/>
</dbReference>
<dbReference type="InterPro" id="IPR045093">
    <property type="entry name" value="Cullin"/>
</dbReference>
<sequence length="167" mass="19432">MTRPVAEEKWKLVKKAFVAILEKNATLLSFENLYSTVYQIVLNKHGDLVYDDLIELIRAYLQEVGCAMWCQGHNLQSRAMWNVRDCDGSSFLEMIQIRWKDHTVATAMIRDLTMYLKRVNHGRTGVYEAGLRAFHEEILLNEGILERLRSILLTMIEAERRGEATDR</sequence>
<evidence type="ECO:0000313" key="5">
    <source>
        <dbReference type="Proteomes" id="UP000298663"/>
    </source>
</evidence>
<evidence type="ECO:0000313" key="4">
    <source>
        <dbReference type="EMBL" id="TKR79928.1"/>
    </source>
</evidence>
<gene>
    <name evidence="4" type="ORF">L596_014078</name>
</gene>
<dbReference type="AlphaFoldDB" id="A0A4U5NAT8"/>
<name>A0A4U5NAT8_STECR</name>
<dbReference type="OrthoDB" id="27073at2759"/>
<reference evidence="4 5" key="2">
    <citation type="journal article" date="2019" name="G3 (Bethesda)">
        <title>Hybrid Assembly of the Genome of the Entomopathogenic Nematode Steinernema carpocapsae Identifies the X-Chromosome.</title>
        <authorList>
            <person name="Serra L."/>
            <person name="Macchietto M."/>
            <person name="Macias-Munoz A."/>
            <person name="McGill C.J."/>
            <person name="Rodriguez I.M."/>
            <person name="Rodriguez B."/>
            <person name="Murad R."/>
            <person name="Mortazavi A."/>
        </authorList>
    </citation>
    <scope>NUCLEOTIDE SEQUENCE [LARGE SCALE GENOMIC DNA]</scope>
    <source>
        <strain evidence="4 5">ALL</strain>
    </source>
</reference>
<dbReference type="InterPro" id="IPR016159">
    <property type="entry name" value="Cullin_repeat-like_dom_sf"/>
</dbReference>
<comment type="similarity">
    <text evidence="1">Belongs to the cullin family.</text>
</comment>
<dbReference type="InterPro" id="IPR001373">
    <property type="entry name" value="Cullin_N"/>
</dbReference>
<keyword evidence="5" id="KW-1185">Reference proteome</keyword>
<organism evidence="4 5">
    <name type="scientific">Steinernema carpocapsae</name>
    <name type="common">Entomopathogenic nematode</name>
    <dbReference type="NCBI Taxonomy" id="34508"/>
    <lineage>
        <taxon>Eukaryota</taxon>
        <taxon>Metazoa</taxon>
        <taxon>Ecdysozoa</taxon>
        <taxon>Nematoda</taxon>
        <taxon>Chromadorea</taxon>
        <taxon>Rhabditida</taxon>
        <taxon>Tylenchina</taxon>
        <taxon>Panagrolaimomorpha</taxon>
        <taxon>Strongyloidoidea</taxon>
        <taxon>Steinernematidae</taxon>
        <taxon>Steinernema</taxon>
    </lineage>
</organism>
<evidence type="ECO:0000256" key="1">
    <source>
        <dbReference type="ARBA" id="ARBA00006019"/>
    </source>
</evidence>
<keyword evidence="2" id="KW-0833">Ubl conjugation pathway</keyword>
<protein>
    <recommendedName>
        <fullName evidence="3">Cullin N-terminal domain-containing protein</fullName>
    </recommendedName>
</protein>
<evidence type="ECO:0000256" key="2">
    <source>
        <dbReference type="ARBA" id="ARBA00022786"/>
    </source>
</evidence>
<feature type="domain" description="Cullin N-terminal" evidence="3">
    <location>
        <begin position="10"/>
        <end position="167"/>
    </location>
</feature>
<accession>A0A4U5NAT8</accession>